<evidence type="ECO:0000313" key="2">
    <source>
        <dbReference type="EMBL" id="MBK1713603.1"/>
    </source>
</evidence>
<dbReference type="Pfam" id="PF07963">
    <property type="entry name" value="N_methyl"/>
    <property type="match status" value="1"/>
</dbReference>
<reference evidence="2" key="1">
    <citation type="submission" date="2017-08" db="EMBL/GenBank/DDBJ databases">
        <authorList>
            <person name="Imhoff J.F."/>
            <person name="Rahn T."/>
            <person name="Kuenzel S."/>
            <person name="Neulinger S.C."/>
        </authorList>
    </citation>
    <scope>NUCLEOTIDE SEQUENCE</scope>
    <source>
        <strain evidence="2">IM 151</strain>
    </source>
</reference>
<gene>
    <name evidence="2" type="ORF">CKO43_12520</name>
</gene>
<proteinExistence type="predicted"/>
<evidence type="ECO:0000256" key="1">
    <source>
        <dbReference type="SAM" id="Phobius"/>
    </source>
</evidence>
<sequence>MSKTRASTERRHRAQRGFALLESLVGMLVLSLAVIGSLLTLANGTRAQQVNNGRAEAIDQIRGQVVTQGLDLCGSELTLTVQSAAVADTSVSCRSYGNVTITLPGDSARSVAITDTDARIIDVTVDSPRVGGSLSLGASP</sequence>
<evidence type="ECO:0008006" key="4">
    <source>
        <dbReference type="Google" id="ProtNLM"/>
    </source>
</evidence>
<keyword evidence="1" id="KW-0472">Membrane</keyword>
<keyword evidence="1" id="KW-0812">Transmembrane</keyword>
<protein>
    <recommendedName>
        <fullName evidence="4">Prepilin-type N-terminal cleavage/methylation domain-containing protein</fullName>
    </recommendedName>
</protein>
<organism evidence="2 3">
    <name type="scientific">Rubrivivax gelatinosus</name>
    <name type="common">Rhodocyclus gelatinosus</name>
    <name type="synonym">Rhodopseudomonas gelatinosa</name>
    <dbReference type="NCBI Taxonomy" id="28068"/>
    <lineage>
        <taxon>Bacteria</taxon>
        <taxon>Pseudomonadati</taxon>
        <taxon>Pseudomonadota</taxon>
        <taxon>Betaproteobacteria</taxon>
        <taxon>Burkholderiales</taxon>
        <taxon>Sphaerotilaceae</taxon>
        <taxon>Rubrivivax</taxon>
    </lineage>
</organism>
<keyword evidence="3" id="KW-1185">Reference proteome</keyword>
<dbReference type="Proteomes" id="UP001041814">
    <property type="component" value="Unassembled WGS sequence"/>
</dbReference>
<dbReference type="EMBL" id="NRRU01000042">
    <property type="protein sequence ID" value="MBK1713603.1"/>
    <property type="molecule type" value="Genomic_DNA"/>
</dbReference>
<accession>A0ABS1DVS4</accession>
<keyword evidence="1" id="KW-1133">Transmembrane helix</keyword>
<dbReference type="InterPro" id="IPR012902">
    <property type="entry name" value="N_methyl_site"/>
</dbReference>
<feature type="transmembrane region" description="Helical" evidence="1">
    <location>
        <begin position="20"/>
        <end position="42"/>
    </location>
</feature>
<dbReference type="RefSeq" id="WP_200230018.1">
    <property type="nucleotide sequence ID" value="NZ_NRRT01000041.1"/>
</dbReference>
<comment type="caution">
    <text evidence="2">The sequence shown here is derived from an EMBL/GenBank/DDBJ whole genome shotgun (WGS) entry which is preliminary data.</text>
</comment>
<evidence type="ECO:0000313" key="3">
    <source>
        <dbReference type="Proteomes" id="UP001041814"/>
    </source>
</evidence>
<name>A0ABS1DVS4_RUBGE</name>
<reference evidence="2" key="2">
    <citation type="journal article" date="2020" name="Microorganisms">
        <title>Osmotic Adaptation and Compatible Solute Biosynthesis of Phototrophic Bacteria as Revealed from Genome Analyses.</title>
        <authorList>
            <person name="Imhoff J.F."/>
            <person name="Rahn T."/>
            <person name="Kunzel S."/>
            <person name="Keller A."/>
            <person name="Neulinger S.C."/>
        </authorList>
    </citation>
    <scope>NUCLEOTIDE SEQUENCE</scope>
    <source>
        <strain evidence="2">IM 151</strain>
    </source>
</reference>